<protein>
    <submittedName>
        <fullName evidence="2">Uncharacterized protein</fullName>
    </submittedName>
</protein>
<evidence type="ECO:0000313" key="2">
    <source>
        <dbReference type="EnsemblPlants" id="ORUFI07G04460.1"/>
    </source>
</evidence>
<dbReference type="EnsemblPlants" id="ORUFI07G04460.1">
    <property type="protein sequence ID" value="ORUFI07G04460.1"/>
    <property type="gene ID" value="ORUFI07G04460"/>
</dbReference>
<evidence type="ECO:0000313" key="3">
    <source>
        <dbReference type="Proteomes" id="UP000008022"/>
    </source>
</evidence>
<feature type="compositionally biased region" description="Polar residues" evidence="1">
    <location>
        <begin position="1"/>
        <end position="18"/>
    </location>
</feature>
<organism evidence="2 3">
    <name type="scientific">Oryza rufipogon</name>
    <name type="common">Brownbeard rice</name>
    <name type="synonym">Asian wild rice</name>
    <dbReference type="NCBI Taxonomy" id="4529"/>
    <lineage>
        <taxon>Eukaryota</taxon>
        <taxon>Viridiplantae</taxon>
        <taxon>Streptophyta</taxon>
        <taxon>Embryophyta</taxon>
        <taxon>Tracheophyta</taxon>
        <taxon>Spermatophyta</taxon>
        <taxon>Magnoliopsida</taxon>
        <taxon>Liliopsida</taxon>
        <taxon>Poales</taxon>
        <taxon>Poaceae</taxon>
        <taxon>BOP clade</taxon>
        <taxon>Oryzoideae</taxon>
        <taxon>Oryzeae</taxon>
        <taxon>Oryzinae</taxon>
        <taxon>Oryza</taxon>
    </lineage>
</organism>
<proteinExistence type="predicted"/>
<accession>A0A0E0Q4P1</accession>
<feature type="region of interest" description="Disordered" evidence="1">
    <location>
        <begin position="1"/>
        <end position="29"/>
    </location>
</feature>
<dbReference type="HOGENOM" id="CLU_155510_0_0_1"/>
<sequence length="80" mass="8839">MAQGNCSASHTDSLSPPASSLGVLTTDTETPVVTETTVVPELQKKPVRDLELARVCHHSHEALKLLRMPVMWAWMRGFKL</sequence>
<dbReference type="AlphaFoldDB" id="A0A0E0Q4P1"/>
<name>A0A0E0Q4P1_ORYRU</name>
<keyword evidence="3" id="KW-1185">Reference proteome</keyword>
<reference evidence="2" key="2">
    <citation type="submission" date="2015-06" db="UniProtKB">
        <authorList>
            <consortium name="EnsemblPlants"/>
        </authorList>
    </citation>
    <scope>IDENTIFICATION</scope>
</reference>
<reference evidence="3" key="1">
    <citation type="submission" date="2013-06" db="EMBL/GenBank/DDBJ databases">
        <authorList>
            <person name="Zhao Q."/>
        </authorList>
    </citation>
    <scope>NUCLEOTIDE SEQUENCE</scope>
    <source>
        <strain evidence="3">cv. W1943</strain>
    </source>
</reference>
<dbReference type="Gramene" id="ORUFI07G04460.1">
    <property type="protein sequence ID" value="ORUFI07G04460.1"/>
    <property type="gene ID" value="ORUFI07G04460"/>
</dbReference>
<evidence type="ECO:0000256" key="1">
    <source>
        <dbReference type="SAM" id="MobiDB-lite"/>
    </source>
</evidence>
<dbReference type="Proteomes" id="UP000008022">
    <property type="component" value="Unassembled WGS sequence"/>
</dbReference>